<dbReference type="SUPFAM" id="SSF54506">
    <property type="entry name" value="Diaminopimelate epimerase-like"/>
    <property type="match status" value="1"/>
</dbReference>
<keyword evidence="2" id="KW-0413">Isomerase</keyword>
<dbReference type="OrthoDB" id="8114223at2759"/>
<comment type="similarity">
    <text evidence="1">Belongs to the diaminopimelate epimerase family.</text>
</comment>
<dbReference type="InterPro" id="IPR001653">
    <property type="entry name" value="DAP_epimerase_DapF"/>
</dbReference>
<proteinExistence type="inferred from homology"/>
<evidence type="ECO:0000256" key="1">
    <source>
        <dbReference type="ARBA" id="ARBA00010219"/>
    </source>
</evidence>
<dbReference type="GO" id="GO:0009089">
    <property type="term" value="P:lysine biosynthetic process via diaminopimelate"/>
    <property type="evidence" value="ECO:0007669"/>
    <property type="project" value="InterPro"/>
</dbReference>
<reference evidence="3 4" key="1">
    <citation type="submission" date="2015-07" db="EMBL/GenBank/DDBJ databases">
        <title>High-quality genome of monoxenous trypanosomatid Leptomonas pyrrhocoris.</title>
        <authorList>
            <person name="Flegontov P."/>
            <person name="Butenko A."/>
            <person name="Firsov S."/>
            <person name="Vlcek C."/>
            <person name="Logacheva M.D."/>
            <person name="Field M."/>
            <person name="Filatov D."/>
            <person name="Flegontova O."/>
            <person name="Gerasimov E."/>
            <person name="Jackson A.P."/>
            <person name="Kelly S."/>
            <person name="Opperdoes F."/>
            <person name="O'Reilly A."/>
            <person name="Votypka J."/>
            <person name="Yurchenko V."/>
            <person name="Lukes J."/>
        </authorList>
    </citation>
    <scope>NUCLEOTIDE SEQUENCE [LARGE SCALE GENOMIC DNA]</scope>
    <source>
        <strain evidence="3">H10</strain>
    </source>
</reference>
<sequence length="269" mass="28590">MSLKMIEFTKMHSSGNDYVYVNTVKYPLANPSALSIQWSAAHTGIGSDGLVLIGTSTVADFSMRIFNADGSKELMCGNATICVGKYLHDKKLTTKIAVTLETLPGVKQIQLHVGDNGEDTVTVNMGYPSIENLNMTVECGTLCVVGTAVSMGNPHFVVLVNDVDEVDLGRVGPLIEHHQLFEDRTNVEVAHVCADDAIRMRVWERGSGITQGCGSGACAAAVAAMAHGCVSRSVSVHMYGGTVRVRREQGGAVWITGLAVSVFDGTISV</sequence>
<gene>
    <name evidence="3" type="ORF">ABB37_01836</name>
</gene>
<dbReference type="GO" id="GO:0005829">
    <property type="term" value="C:cytosol"/>
    <property type="evidence" value="ECO:0007669"/>
    <property type="project" value="TreeGrafter"/>
</dbReference>
<protein>
    <submittedName>
        <fullName evidence="3">Diaminopimelate epimerase</fullName>
    </submittedName>
</protein>
<dbReference type="NCBIfam" id="TIGR00652">
    <property type="entry name" value="DapF"/>
    <property type="match status" value="1"/>
</dbReference>
<dbReference type="Proteomes" id="UP000037923">
    <property type="component" value="Unassembled WGS sequence"/>
</dbReference>
<dbReference type="HAMAP" id="MF_00197">
    <property type="entry name" value="DAP_epimerase"/>
    <property type="match status" value="1"/>
</dbReference>
<dbReference type="Gene3D" id="3.10.310.10">
    <property type="entry name" value="Diaminopimelate Epimerase, Chain A, domain 1"/>
    <property type="match status" value="2"/>
</dbReference>
<accession>A0A0N0VHJ5</accession>
<comment type="caution">
    <text evidence="3">The sequence shown here is derived from an EMBL/GenBank/DDBJ whole genome shotgun (WGS) entry which is preliminary data.</text>
</comment>
<keyword evidence="4" id="KW-1185">Reference proteome</keyword>
<evidence type="ECO:0000313" key="4">
    <source>
        <dbReference type="Proteomes" id="UP000037923"/>
    </source>
</evidence>
<dbReference type="OMA" id="EWDFYNS"/>
<dbReference type="GeneID" id="26902131"/>
<dbReference type="PANTHER" id="PTHR31689">
    <property type="entry name" value="DIAMINOPIMELATE EPIMERASE, CHLOROPLASTIC"/>
    <property type="match status" value="1"/>
</dbReference>
<name>A0A0N0VHJ5_LEPPY</name>
<dbReference type="VEuPathDB" id="TriTrypDB:LpyrH10_02_8100"/>
<organism evidence="3 4">
    <name type="scientific">Leptomonas pyrrhocoris</name>
    <name type="common">Firebug parasite</name>
    <dbReference type="NCBI Taxonomy" id="157538"/>
    <lineage>
        <taxon>Eukaryota</taxon>
        <taxon>Discoba</taxon>
        <taxon>Euglenozoa</taxon>
        <taxon>Kinetoplastea</taxon>
        <taxon>Metakinetoplastina</taxon>
        <taxon>Trypanosomatida</taxon>
        <taxon>Trypanosomatidae</taxon>
        <taxon>Leishmaniinae</taxon>
        <taxon>Leptomonas</taxon>
    </lineage>
</organism>
<evidence type="ECO:0000256" key="2">
    <source>
        <dbReference type="ARBA" id="ARBA00023235"/>
    </source>
</evidence>
<dbReference type="GO" id="GO:0008837">
    <property type="term" value="F:diaminopimelate epimerase activity"/>
    <property type="evidence" value="ECO:0007669"/>
    <property type="project" value="InterPro"/>
</dbReference>
<dbReference type="RefSeq" id="XP_015664013.1">
    <property type="nucleotide sequence ID" value="XM_015798493.1"/>
</dbReference>
<dbReference type="PANTHER" id="PTHR31689:SF0">
    <property type="entry name" value="DIAMINOPIMELATE EPIMERASE"/>
    <property type="match status" value="1"/>
</dbReference>
<dbReference type="AlphaFoldDB" id="A0A0N0VHJ5"/>
<dbReference type="Pfam" id="PF01678">
    <property type="entry name" value="DAP_epimerase"/>
    <property type="match status" value="2"/>
</dbReference>
<dbReference type="EMBL" id="LGTL01000002">
    <property type="protein sequence ID" value="KPA85574.1"/>
    <property type="molecule type" value="Genomic_DNA"/>
</dbReference>
<evidence type="ECO:0000313" key="3">
    <source>
        <dbReference type="EMBL" id="KPA85574.1"/>
    </source>
</evidence>